<evidence type="ECO:0000256" key="1">
    <source>
        <dbReference type="ARBA" id="ARBA00023012"/>
    </source>
</evidence>
<keyword evidence="2" id="KW-0597">Phosphoprotein</keyword>
<keyword evidence="1" id="KW-0902">Two-component regulatory system</keyword>
<dbReference type="SUPFAM" id="SSF47226">
    <property type="entry name" value="Histidine-containing phosphotransfer domain, HPT domain"/>
    <property type="match status" value="1"/>
</dbReference>
<evidence type="ECO:0000313" key="4">
    <source>
        <dbReference type="EMBL" id="SFD04167.1"/>
    </source>
</evidence>
<evidence type="ECO:0000256" key="2">
    <source>
        <dbReference type="PROSITE-ProRule" id="PRU00110"/>
    </source>
</evidence>
<dbReference type="GO" id="GO:0000160">
    <property type="term" value="P:phosphorelay signal transduction system"/>
    <property type="evidence" value="ECO:0007669"/>
    <property type="project" value="UniProtKB-KW"/>
</dbReference>
<dbReference type="Gene3D" id="1.20.120.160">
    <property type="entry name" value="HPT domain"/>
    <property type="match status" value="1"/>
</dbReference>
<accession>A0A1I1P2X3</accession>
<feature type="domain" description="HPt" evidence="3">
    <location>
        <begin position="23"/>
        <end position="115"/>
    </location>
</feature>
<dbReference type="InterPro" id="IPR036641">
    <property type="entry name" value="HPT_dom_sf"/>
</dbReference>
<keyword evidence="5" id="KW-1185">Reference proteome</keyword>
<dbReference type="Pfam" id="PF01627">
    <property type="entry name" value="Hpt"/>
    <property type="match status" value="1"/>
</dbReference>
<dbReference type="STRING" id="1123397.SAMN05660831_00569"/>
<name>A0A1I1P2X3_9GAMM</name>
<protein>
    <submittedName>
        <fullName evidence="4">HPt (Histidine-containing phosphotransfer) domain-containing protein</fullName>
    </submittedName>
</protein>
<dbReference type="EMBL" id="FOMJ01000001">
    <property type="protein sequence ID" value="SFD04167.1"/>
    <property type="molecule type" value="Genomic_DNA"/>
</dbReference>
<dbReference type="OrthoDB" id="5770265at2"/>
<feature type="modified residue" description="Phosphohistidine" evidence="2">
    <location>
        <position position="62"/>
    </location>
</feature>
<evidence type="ECO:0000259" key="3">
    <source>
        <dbReference type="PROSITE" id="PS50894"/>
    </source>
</evidence>
<dbReference type="RefSeq" id="WP_093427215.1">
    <property type="nucleotide sequence ID" value="NZ_FOMJ01000001.1"/>
</dbReference>
<gene>
    <name evidence="4" type="ORF">SAMN05660831_00569</name>
</gene>
<reference evidence="4 5" key="1">
    <citation type="submission" date="2016-10" db="EMBL/GenBank/DDBJ databases">
        <authorList>
            <person name="de Groot N.N."/>
        </authorList>
    </citation>
    <scope>NUCLEOTIDE SEQUENCE [LARGE SCALE GENOMIC DNA]</scope>
    <source>
        <strain evidence="4 5">HL3</strain>
    </source>
</reference>
<proteinExistence type="predicted"/>
<dbReference type="PROSITE" id="PS50894">
    <property type="entry name" value="HPT"/>
    <property type="match status" value="1"/>
</dbReference>
<dbReference type="AlphaFoldDB" id="A0A1I1P2X3"/>
<sequence>MDEAGVPDEALDWTLAVERAGGNADLAADLLEMLRQELPQRMEAVRTAAARGDESVLQEEIHRVVGSCRYCGVPALERTAGHLDQRLIRGEPWGQEEIDAVVRAAEALKTVRPPD</sequence>
<organism evidence="4 5">
    <name type="scientific">Thiohalospira halophila DSM 15071</name>
    <dbReference type="NCBI Taxonomy" id="1123397"/>
    <lineage>
        <taxon>Bacteria</taxon>
        <taxon>Pseudomonadati</taxon>
        <taxon>Pseudomonadota</taxon>
        <taxon>Gammaproteobacteria</taxon>
        <taxon>Thiohalospirales</taxon>
        <taxon>Thiohalospiraceae</taxon>
        <taxon>Thiohalospira</taxon>
    </lineage>
</organism>
<dbReference type="InterPro" id="IPR008207">
    <property type="entry name" value="Sig_transdc_His_kin_Hpt_dom"/>
</dbReference>
<dbReference type="Proteomes" id="UP000198611">
    <property type="component" value="Unassembled WGS sequence"/>
</dbReference>
<evidence type="ECO:0000313" key="5">
    <source>
        <dbReference type="Proteomes" id="UP000198611"/>
    </source>
</evidence>
<dbReference type="GO" id="GO:0004672">
    <property type="term" value="F:protein kinase activity"/>
    <property type="evidence" value="ECO:0007669"/>
    <property type="project" value="UniProtKB-ARBA"/>
</dbReference>